<evidence type="ECO:0000256" key="1">
    <source>
        <dbReference type="SAM" id="SignalP"/>
    </source>
</evidence>
<comment type="caution">
    <text evidence="2">The sequence shown here is derived from an EMBL/GenBank/DDBJ whole genome shotgun (WGS) entry which is preliminary data.</text>
</comment>
<name>A0A246GBI0_9FLAO</name>
<dbReference type="OrthoDB" id="1118734at2"/>
<reference evidence="2 3" key="1">
    <citation type="journal article" date="2017" name="Infect. Genet. Evol.">
        <title>Comparative genome analysis of fish pathogen Flavobacterium columnare reveals extensive sequence diversity within the species.</title>
        <authorList>
            <person name="Kayansamruaj P."/>
            <person name="Dong H.T."/>
            <person name="Hirono I."/>
            <person name="Kondo H."/>
            <person name="Senapin S."/>
            <person name="Rodkhum C."/>
        </authorList>
    </citation>
    <scope>NUCLEOTIDE SEQUENCE [LARGE SCALE GENOMIC DNA]</scope>
    <source>
        <strain evidence="2 3">1214</strain>
    </source>
</reference>
<dbReference type="InterPro" id="IPR019619">
    <property type="entry name" value="DUF2490"/>
</dbReference>
<gene>
    <name evidence="2" type="ORF">BWK62_06375</name>
</gene>
<feature type="signal peptide" evidence="1">
    <location>
        <begin position="1"/>
        <end position="19"/>
    </location>
</feature>
<dbReference type="Pfam" id="PF10677">
    <property type="entry name" value="DUF2490"/>
    <property type="match status" value="1"/>
</dbReference>
<protein>
    <recommendedName>
        <fullName evidence="4">DUF2490 domain-containing protein</fullName>
    </recommendedName>
</protein>
<dbReference type="EMBL" id="MTCY01000013">
    <property type="protein sequence ID" value="OWP77999.1"/>
    <property type="molecule type" value="Genomic_DNA"/>
</dbReference>
<proteinExistence type="predicted"/>
<accession>A0A246GBI0</accession>
<dbReference type="Proteomes" id="UP000198034">
    <property type="component" value="Unassembled WGS sequence"/>
</dbReference>
<evidence type="ECO:0008006" key="4">
    <source>
        <dbReference type="Google" id="ProtNLM"/>
    </source>
</evidence>
<feature type="chain" id="PRO_5012060427" description="DUF2490 domain-containing protein" evidence="1">
    <location>
        <begin position="20"/>
        <end position="240"/>
    </location>
</feature>
<dbReference type="AlphaFoldDB" id="A0A246GBI0"/>
<organism evidence="2 3">
    <name type="scientific">Flavobacterium columnare</name>
    <dbReference type="NCBI Taxonomy" id="996"/>
    <lineage>
        <taxon>Bacteria</taxon>
        <taxon>Pseudomonadati</taxon>
        <taxon>Bacteroidota</taxon>
        <taxon>Flavobacteriia</taxon>
        <taxon>Flavobacteriales</taxon>
        <taxon>Flavobacteriaceae</taxon>
        <taxon>Flavobacterium</taxon>
    </lineage>
</organism>
<keyword evidence="1" id="KW-0732">Signal</keyword>
<sequence length="240" mass="27594">MKKNLLALLFALITANIFAQNDEHLSGFSALSLTYKFNKKWYAYGELQSRSLADFETVDYYEVKGGTGININSSNQAFLGIGRYANYKDKSISNEELRFWLQYTYNKSFGRVKFENRIRVEKRLFHNPITDVDSNTERYRYRLNLIVPINNKKVDANTFFVNAYDELFLGPENPTINKNRIYAGGGYQVSKSFGVSLGYLFQRDFGVKSNANLHFAFCGLNFTIDRSNSTPIQVPTPDHD</sequence>
<evidence type="ECO:0000313" key="2">
    <source>
        <dbReference type="EMBL" id="OWP77999.1"/>
    </source>
</evidence>
<evidence type="ECO:0000313" key="3">
    <source>
        <dbReference type="Proteomes" id="UP000198034"/>
    </source>
</evidence>